<organism evidence="2 3">
    <name type="scientific">Actinomadura parmotrematis</name>
    <dbReference type="NCBI Taxonomy" id="2864039"/>
    <lineage>
        <taxon>Bacteria</taxon>
        <taxon>Bacillati</taxon>
        <taxon>Actinomycetota</taxon>
        <taxon>Actinomycetes</taxon>
        <taxon>Streptosporangiales</taxon>
        <taxon>Thermomonosporaceae</taxon>
        <taxon>Actinomadura</taxon>
    </lineage>
</organism>
<feature type="transmembrane region" description="Helical" evidence="1">
    <location>
        <begin position="182"/>
        <end position="205"/>
    </location>
</feature>
<evidence type="ECO:0000313" key="2">
    <source>
        <dbReference type="EMBL" id="MBW8483827.1"/>
    </source>
</evidence>
<feature type="transmembrane region" description="Helical" evidence="1">
    <location>
        <begin position="12"/>
        <end position="36"/>
    </location>
</feature>
<protein>
    <submittedName>
        <fullName evidence="2">DUF2975 domain-containing protein</fullName>
    </submittedName>
</protein>
<sequence>MALTARSSLRPFSFVARFGFFLLAACALAAIGLLLFSDHADIAGLGRGGTVCISPDLQVAGTGLEDMPLLQHALKLGHTSPNARISMCAAAPTMAQRALSALAQLPVSLLYLAVFFLFARTVRAAEADGPFTPRVAGLLRAAGWTLLVGGYLAHAVQDTAGGALENTFAVRGDVFFHTTGDIVLGGVVTFPLWTLLAGLGLLTIARILKVGARMHDELAATI</sequence>
<reference evidence="2 3" key="1">
    <citation type="submission" date="2021-07" db="EMBL/GenBank/DDBJ databases">
        <title>Actinomadura sp. PM05-2 isolated from lichen.</title>
        <authorList>
            <person name="Somphong A."/>
            <person name="Phongsopitanun W."/>
            <person name="Tanasupawat S."/>
            <person name="Peongsungnone V."/>
        </authorList>
    </citation>
    <scope>NUCLEOTIDE SEQUENCE [LARGE SCALE GENOMIC DNA]</scope>
    <source>
        <strain evidence="2 3">PM05-2</strain>
    </source>
</reference>
<dbReference type="EMBL" id="JAIBOA010000009">
    <property type="protein sequence ID" value="MBW8483827.1"/>
    <property type="molecule type" value="Genomic_DNA"/>
</dbReference>
<gene>
    <name evidence="2" type="ORF">K1Y72_15680</name>
</gene>
<dbReference type="Proteomes" id="UP000774570">
    <property type="component" value="Unassembled WGS sequence"/>
</dbReference>
<accession>A0ABS7FTU4</accession>
<keyword evidence="1" id="KW-1133">Transmembrane helix</keyword>
<evidence type="ECO:0000313" key="3">
    <source>
        <dbReference type="Proteomes" id="UP000774570"/>
    </source>
</evidence>
<dbReference type="RefSeq" id="WP_220167063.1">
    <property type="nucleotide sequence ID" value="NZ_JAIBOA010000009.1"/>
</dbReference>
<feature type="transmembrane region" description="Helical" evidence="1">
    <location>
        <begin position="131"/>
        <end position="153"/>
    </location>
</feature>
<keyword evidence="1" id="KW-0472">Membrane</keyword>
<proteinExistence type="predicted"/>
<name>A0ABS7FTU4_9ACTN</name>
<keyword evidence="1" id="KW-0812">Transmembrane</keyword>
<keyword evidence="3" id="KW-1185">Reference proteome</keyword>
<evidence type="ECO:0000256" key="1">
    <source>
        <dbReference type="SAM" id="Phobius"/>
    </source>
</evidence>
<feature type="transmembrane region" description="Helical" evidence="1">
    <location>
        <begin position="101"/>
        <end position="119"/>
    </location>
</feature>
<comment type="caution">
    <text evidence="2">The sequence shown here is derived from an EMBL/GenBank/DDBJ whole genome shotgun (WGS) entry which is preliminary data.</text>
</comment>